<evidence type="ECO:0008006" key="5">
    <source>
        <dbReference type="Google" id="ProtNLM"/>
    </source>
</evidence>
<dbReference type="EnsemblMetazoa" id="G18418.1">
    <property type="protein sequence ID" value="G18418.1:cds"/>
    <property type="gene ID" value="G18418"/>
</dbReference>
<dbReference type="AlphaFoldDB" id="A0A8W8JC10"/>
<proteinExistence type="predicted"/>
<dbReference type="Proteomes" id="UP000005408">
    <property type="component" value="Unassembled WGS sequence"/>
</dbReference>
<feature type="chain" id="PRO_5036487591" description="MEGF10_11" evidence="2">
    <location>
        <begin position="20"/>
        <end position="283"/>
    </location>
</feature>
<keyword evidence="4" id="KW-1185">Reference proteome</keyword>
<keyword evidence="1" id="KW-0812">Transmembrane</keyword>
<evidence type="ECO:0000313" key="4">
    <source>
        <dbReference type="Proteomes" id="UP000005408"/>
    </source>
</evidence>
<keyword evidence="1" id="KW-1133">Transmembrane helix</keyword>
<protein>
    <recommendedName>
        <fullName evidence="5">MEGF10_11</fullName>
    </recommendedName>
</protein>
<reference evidence="3" key="1">
    <citation type="submission" date="2022-08" db="UniProtKB">
        <authorList>
            <consortium name="EnsemblMetazoa"/>
        </authorList>
    </citation>
    <scope>IDENTIFICATION</scope>
    <source>
        <strain evidence="3">05x7-T-G4-1.051#20</strain>
    </source>
</reference>
<evidence type="ECO:0000256" key="2">
    <source>
        <dbReference type="SAM" id="SignalP"/>
    </source>
</evidence>
<evidence type="ECO:0000256" key="1">
    <source>
        <dbReference type="SAM" id="Phobius"/>
    </source>
</evidence>
<organism evidence="3 4">
    <name type="scientific">Magallana gigas</name>
    <name type="common">Pacific oyster</name>
    <name type="synonym">Crassostrea gigas</name>
    <dbReference type="NCBI Taxonomy" id="29159"/>
    <lineage>
        <taxon>Eukaryota</taxon>
        <taxon>Metazoa</taxon>
        <taxon>Spiralia</taxon>
        <taxon>Lophotrochozoa</taxon>
        <taxon>Mollusca</taxon>
        <taxon>Bivalvia</taxon>
        <taxon>Autobranchia</taxon>
        <taxon>Pteriomorphia</taxon>
        <taxon>Ostreida</taxon>
        <taxon>Ostreoidea</taxon>
        <taxon>Ostreidae</taxon>
        <taxon>Magallana</taxon>
    </lineage>
</organism>
<feature type="transmembrane region" description="Helical" evidence="1">
    <location>
        <begin position="149"/>
        <end position="171"/>
    </location>
</feature>
<keyword evidence="1" id="KW-0472">Membrane</keyword>
<sequence>MFTKFIIFGLFGLIHVASDQNSVCSGPEGVGCCNGFARNKLSGKCEKCSIGYHGNNCSLKCKPPTYGEGCQALCDCPKTDCHFVHGCSNQLETSTDDHRYNLSMAVFTTSKQKIYNHTFLRVFTKDASNIDDTTLSNMRTDFDLLKNNVVIGFIGVFAISFTIFVLAYIFFKCFRKTLHANRTKENETQAQYKMVRIEAEEHGKTTYRDLDVQLDTESSYLSPVFRNTNDRDDTQRVSENGIRIENYANLRTDEEPLNRGNETNIFRDDETKHVYLEITNSSI</sequence>
<feature type="signal peptide" evidence="2">
    <location>
        <begin position="1"/>
        <end position="19"/>
    </location>
</feature>
<accession>A0A8W8JC10</accession>
<evidence type="ECO:0000313" key="3">
    <source>
        <dbReference type="EnsemblMetazoa" id="G18418.1:cds"/>
    </source>
</evidence>
<keyword evidence="2" id="KW-0732">Signal</keyword>
<name>A0A8W8JC10_MAGGI</name>
<dbReference type="Gene3D" id="2.170.300.10">
    <property type="entry name" value="Tie2 ligand-binding domain superfamily"/>
    <property type="match status" value="1"/>
</dbReference>